<accession>A0A1I8ATU8</accession>
<organism evidence="2 3">
    <name type="scientific">Steinernema glaseri</name>
    <dbReference type="NCBI Taxonomy" id="37863"/>
    <lineage>
        <taxon>Eukaryota</taxon>
        <taxon>Metazoa</taxon>
        <taxon>Ecdysozoa</taxon>
        <taxon>Nematoda</taxon>
        <taxon>Chromadorea</taxon>
        <taxon>Rhabditida</taxon>
        <taxon>Tylenchina</taxon>
        <taxon>Panagrolaimomorpha</taxon>
        <taxon>Strongyloidoidea</taxon>
        <taxon>Steinernematidae</taxon>
        <taxon>Steinernema</taxon>
    </lineage>
</organism>
<protein>
    <submittedName>
        <fullName evidence="3">G protein-coupled receptor</fullName>
    </submittedName>
</protein>
<reference evidence="3" key="1">
    <citation type="submission" date="2016-11" db="UniProtKB">
        <authorList>
            <consortium name="WormBaseParasite"/>
        </authorList>
    </citation>
    <scope>IDENTIFICATION</scope>
</reference>
<evidence type="ECO:0000256" key="1">
    <source>
        <dbReference type="SAM" id="Phobius"/>
    </source>
</evidence>
<name>A0A1I8ATU8_9BILA</name>
<feature type="transmembrane region" description="Helical" evidence="1">
    <location>
        <begin position="98"/>
        <end position="115"/>
    </location>
</feature>
<proteinExistence type="predicted"/>
<dbReference type="PANTHER" id="PTHR46561">
    <property type="entry name" value="SERPENTINE RECEPTOR, CLASS AB (CLASS A-LIKE)-RELATED"/>
    <property type="match status" value="1"/>
</dbReference>
<dbReference type="InterPro" id="IPR053286">
    <property type="entry name" value="Nematode_rcpt-like_srab"/>
</dbReference>
<dbReference type="WBParaSite" id="L893_g9420.t1">
    <property type="protein sequence ID" value="L893_g9420.t1"/>
    <property type="gene ID" value="L893_g9420"/>
</dbReference>
<dbReference type="Proteomes" id="UP000095287">
    <property type="component" value="Unplaced"/>
</dbReference>
<keyword evidence="1" id="KW-0472">Membrane</keyword>
<evidence type="ECO:0000313" key="3">
    <source>
        <dbReference type="WBParaSite" id="L893_g9420.t1"/>
    </source>
</evidence>
<dbReference type="AlphaFoldDB" id="A0A1I8ATU8"/>
<feature type="transmembrane region" description="Helical" evidence="1">
    <location>
        <begin position="51"/>
        <end position="78"/>
    </location>
</feature>
<evidence type="ECO:0000313" key="2">
    <source>
        <dbReference type="Proteomes" id="UP000095287"/>
    </source>
</evidence>
<keyword evidence="2" id="KW-1185">Reference proteome</keyword>
<keyword evidence="1" id="KW-1133">Transmembrane helix</keyword>
<keyword evidence="1" id="KW-0812">Transmembrane</keyword>
<dbReference type="PANTHER" id="PTHR46561:SF11">
    <property type="entry name" value="SERPENTINE RECEPTOR CLASS ALPHA_BETA-14"/>
    <property type="match status" value="1"/>
</dbReference>
<sequence length="165" mass="19646">MVVEFLSIIQFHILYFVNLKTRVALRRNVSASQLPEAMAMKYQATENRKTLSFFFPIVWTHFVIYLVRSVTVTIYPMIFAYTPLNHAFYEESTNWMNVYTLFVGIMIIMRFTRLGQRIRKMSSRKIRVCEHEFASVKTITTPQRRGSKEIDHFKQLQNMFERGTL</sequence>